<sequence length="301" mass="35665">MTVLFGYADYDFPYGRDRIREMWMKNRRPFDYKSTNVEMLYKLCVDVVKCPVYYTVQYDLNTLLQNLKIMKVFPGMAFDIRLEMTVKFEDSDDEILSLDFQRSGLFKVTLFMTMANNDKRWRGRKPAQVLLDLNTKDVRRFDNTGCYALFYDKESNRLYHAEFTDDLQVVIRYEVPGEPAVSLCQFPNSLEALRNFVLSVRSDDLFFVSSNKYGMEIFYYNIRDKFQFLCELDGLLVDFIQNGNRIIVRTAKCVSLYVMNPDHGIVNVWEKRTLGCDRMDDSTYIYGFGDRIEFLDYHTQI</sequence>
<protein>
    <submittedName>
        <fullName evidence="1">(pine wood nematode) hypothetical protein</fullName>
    </submittedName>
</protein>
<dbReference type="Proteomes" id="UP000095284">
    <property type="component" value="Unplaced"/>
</dbReference>
<accession>A0A1I7RPI1</accession>
<dbReference type="Proteomes" id="UP000582659">
    <property type="component" value="Unassembled WGS sequence"/>
</dbReference>
<dbReference type="SUPFAM" id="SSF69304">
    <property type="entry name" value="Tricorn protease N-terminal domain"/>
    <property type="match status" value="1"/>
</dbReference>
<reference evidence="2" key="2">
    <citation type="submission" date="2020-08" db="EMBL/GenBank/DDBJ databases">
        <authorList>
            <person name="Kikuchi T."/>
        </authorList>
    </citation>
    <scope>NUCLEOTIDE SEQUENCE</scope>
    <source>
        <strain evidence="1">Ka4C1</strain>
    </source>
</reference>
<dbReference type="Proteomes" id="UP000659654">
    <property type="component" value="Unassembled WGS sequence"/>
</dbReference>
<reference evidence="5" key="1">
    <citation type="submission" date="2016-11" db="UniProtKB">
        <authorList>
            <consortium name="WormBaseParasite"/>
        </authorList>
    </citation>
    <scope>IDENTIFICATION</scope>
</reference>
<keyword evidence="4" id="KW-1185">Reference proteome</keyword>
<evidence type="ECO:0000313" key="3">
    <source>
        <dbReference type="Proteomes" id="UP000095284"/>
    </source>
</evidence>
<name>A0A1I7RPI1_BURXY</name>
<organism evidence="3 5">
    <name type="scientific">Bursaphelenchus xylophilus</name>
    <name type="common">Pinewood nematode worm</name>
    <name type="synonym">Aphelenchoides xylophilus</name>
    <dbReference type="NCBI Taxonomy" id="6326"/>
    <lineage>
        <taxon>Eukaryota</taxon>
        <taxon>Metazoa</taxon>
        <taxon>Ecdysozoa</taxon>
        <taxon>Nematoda</taxon>
        <taxon>Chromadorea</taxon>
        <taxon>Rhabditida</taxon>
        <taxon>Tylenchina</taxon>
        <taxon>Tylenchomorpha</taxon>
        <taxon>Aphelenchoidea</taxon>
        <taxon>Aphelenchoididae</taxon>
        <taxon>Bursaphelenchus</taxon>
    </lineage>
</organism>
<evidence type="ECO:0000313" key="2">
    <source>
        <dbReference type="EMBL" id="CAG9096059.1"/>
    </source>
</evidence>
<proteinExistence type="predicted"/>
<dbReference type="EMBL" id="CAJFDI010000002">
    <property type="protein sequence ID" value="CAD5214937.1"/>
    <property type="molecule type" value="Genomic_DNA"/>
</dbReference>
<gene>
    <name evidence="1" type="ORF">BXYJ_LOCUS3779</name>
</gene>
<evidence type="ECO:0000313" key="4">
    <source>
        <dbReference type="Proteomes" id="UP000659654"/>
    </source>
</evidence>
<evidence type="ECO:0000313" key="1">
    <source>
        <dbReference type="EMBL" id="CAD5214937.1"/>
    </source>
</evidence>
<dbReference type="EMBL" id="CAJFCV020000002">
    <property type="protein sequence ID" value="CAG9096059.1"/>
    <property type="molecule type" value="Genomic_DNA"/>
</dbReference>
<dbReference type="WBParaSite" id="BXY_0262200.1">
    <property type="protein sequence ID" value="BXY_0262200.1"/>
    <property type="gene ID" value="BXY_0262200"/>
</dbReference>
<evidence type="ECO:0000313" key="5">
    <source>
        <dbReference type="WBParaSite" id="BXY_0262200.1"/>
    </source>
</evidence>
<dbReference type="AlphaFoldDB" id="A0A1I7RPI1"/>